<evidence type="ECO:0000256" key="12">
    <source>
        <dbReference type="PROSITE-ProRule" id="PRU00043"/>
    </source>
</evidence>
<evidence type="ECO:0000256" key="1">
    <source>
        <dbReference type="ARBA" id="ARBA00004251"/>
    </source>
</evidence>
<evidence type="ECO:0000259" key="15">
    <source>
        <dbReference type="PROSITE" id="PS50268"/>
    </source>
</evidence>
<dbReference type="PROSITE" id="PS00232">
    <property type="entry name" value="CADHERIN_1"/>
    <property type="match status" value="2"/>
</dbReference>
<evidence type="ECO:0000256" key="4">
    <source>
        <dbReference type="ARBA" id="ARBA00022723"/>
    </source>
</evidence>
<evidence type="ECO:0000256" key="3">
    <source>
        <dbReference type="ARBA" id="ARBA00022692"/>
    </source>
</evidence>
<keyword evidence="3" id="KW-0812">Transmembrane</keyword>
<organism evidence="16 17">
    <name type="scientific">Cyprinus carpio</name>
    <name type="common">Common carp</name>
    <dbReference type="NCBI Taxonomy" id="7962"/>
    <lineage>
        <taxon>Eukaryota</taxon>
        <taxon>Metazoa</taxon>
        <taxon>Chordata</taxon>
        <taxon>Craniata</taxon>
        <taxon>Vertebrata</taxon>
        <taxon>Euteleostomi</taxon>
        <taxon>Actinopterygii</taxon>
        <taxon>Neopterygii</taxon>
        <taxon>Teleostei</taxon>
        <taxon>Ostariophysi</taxon>
        <taxon>Cypriniformes</taxon>
        <taxon>Cyprinidae</taxon>
        <taxon>Cyprininae</taxon>
        <taxon>Cyprinus</taxon>
    </lineage>
</organism>
<reference evidence="16" key="1">
    <citation type="submission" date="2025-08" db="UniProtKB">
        <authorList>
            <consortium name="Ensembl"/>
        </authorList>
    </citation>
    <scope>IDENTIFICATION</scope>
</reference>
<dbReference type="FunFam" id="2.60.40.60:FF:000008">
    <property type="entry name" value="Cadherin 24"/>
    <property type="match status" value="1"/>
</dbReference>
<dbReference type="InterPro" id="IPR020894">
    <property type="entry name" value="Cadherin_CS"/>
</dbReference>
<feature type="domain" description="Cadherin" evidence="15">
    <location>
        <begin position="161"/>
        <end position="269"/>
    </location>
</feature>
<evidence type="ECO:0000256" key="5">
    <source>
        <dbReference type="ARBA" id="ARBA00022729"/>
    </source>
</evidence>
<dbReference type="InterPro" id="IPR039808">
    <property type="entry name" value="Cadherin"/>
</dbReference>
<dbReference type="Proteomes" id="UP000694700">
    <property type="component" value="Unplaced"/>
</dbReference>
<dbReference type="FunFam" id="2.60.40.60:FF:000009">
    <property type="entry name" value="Cadherin 24"/>
    <property type="match status" value="1"/>
</dbReference>
<dbReference type="GO" id="GO:0016342">
    <property type="term" value="C:catenin complex"/>
    <property type="evidence" value="ECO:0007669"/>
    <property type="project" value="TreeGrafter"/>
</dbReference>
<feature type="domain" description="Cadherin" evidence="15">
    <location>
        <begin position="270"/>
        <end position="384"/>
    </location>
</feature>
<accession>A0A8C1X0U1</accession>
<dbReference type="GO" id="GO:0000902">
    <property type="term" value="P:cell morphogenesis"/>
    <property type="evidence" value="ECO:0007669"/>
    <property type="project" value="TreeGrafter"/>
</dbReference>
<keyword evidence="4" id="KW-0479">Metal-binding</keyword>
<keyword evidence="6" id="KW-0677">Repeat</keyword>
<protein>
    <submittedName>
        <fullName evidence="16">Cadherin 18</fullName>
    </submittedName>
</protein>
<dbReference type="FunFam" id="2.60.40.60:FF:000012">
    <property type="entry name" value="Cadherin 24"/>
    <property type="match status" value="1"/>
</dbReference>
<feature type="signal peptide" evidence="14">
    <location>
        <begin position="1"/>
        <end position="25"/>
    </location>
</feature>
<dbReference type="PANTHER" id="PTHR24027:SF106">
    <property type="entry name" value="CADHERIN-18"/>
    <property type="match status" value="1"/>
</dbReference>
<dbReference type="InterPro" id="IPR002126">
    <property type="entry name" value="Cadherin-like_dom"/>
</dbReference>
<keyword evidence="11" id="KW-0325">Glycoprotein</keyword>
<sequence>MKAASSPACLSPLLLCLCVLQRSFGTPSPPSPTFIHNQTKLPDGDKDSHHRPKRGWIWNQFFVLEEHFGPDAQYVGKLHSNSDKGDGSVQYLLSGEGAGNIFTINELTGDIHAKKSLDREKKSHYVLHARAVDRFTNRAVEPESEFIIKVQDVNDNAPKFPDGPFSASVPEMADIGTSVFQITATDADDPTYGNSAKIVYSILQGQPFFTIDPKTGVIRTALPNMDRETTEMYSVIIQAKDMAGSVGGLSGSTTVNISLTDVNDNPPRFPQKNYQLYVPESSQVGKAVGKIKANDEDLGVNAEMTYRITNEEGAAMFSISTDSDKREGIISLRKPLDYEKKKAYSLNIEGVNTHLDPRFSYLGPFKDTTTLKLIIGDVDEAPVFTMDYYIMDVYENAPAGTVVGMVTAQDPDSTRSKVRYSIDQNAEGDALFSIDVDSGLVTTTKSLDREEVAWHNITVMASEIDNPNLVSYVPVTVQVLDVNDNAPYIVTDSAFVVCEGSKAGQVIQTIRTTDKDNFANGRFTFALPEDLPVNPNFTLKDNEVPHVVTQITLISSLPLLFLLFF</sequence>
<dbReference type="Ensembl" id="ENSCCRT00015075441.1">
    <property type="protein sequence ID" value="ENSCCRP00015073068.1"/>
    <property type="gene ID" value="ENSCCRG00015029580.1"/>
</dbReference>
<keyword evidence="7 12" id="KW-0106">Calcium</keyword>
<feature type="chain" id="PRO_5034040718" evidence="14">
    <location>
        <begin position="26"/>
        <end position="565"/>
    </location>
</feature>
<dbReference type="GO" id="GO:0007043">
    <property type="term" value="P:cell-cell junction assembly"/>
    <property type="evidence" value="ECO:0007669"/>
    <property type="project" value="TreeGrafter"/>
</dbReference>
<dbReference type="InterPro" id="IPR015919">
    <property type="entry name" value="Cadherin-like_sf"/>
</dbReference>
<feature type="region of interest" description="Disordered" evidence="13">
    <location>
        <begin position="29"/>
        <end position="49"/>
    </location>
</feature>
<evidence type="ECO:0000256" key="10">
    <source>
        <dbReference type="ARBA" id="ARBA00023136"/>
    </source>
</evidence>
<dbReference type="PRINTS" id="PR00205">
    <property type="entry name" value="CADHERIN"/>
</dbReference>
<comment type="subcellular location">
    <subcellularLocation>
        <location evidence="1">Cell membrane</location>
        <topology evidence="1">Single-pass type I membrane protein</topology>
    </subcellularLocation>
</comment>
<evidence type="ECO:0000256" key="9">
    <source>
        <dbReference type="ARBA" id="ARBA00022989"/>
    </source>
</evidence>
<dbReference type="GO" id="GO:0005912">
    <property type="term" value="C:adherens junction"/>
    <property type="evidence" value="ECO:0007669"/>
    <property type="project" value="TreeGrafter"/>
</dbReference>
<keyword evidence="10" id="KW-0472">Membrane</keyword>
<evidence type="ECO:0000256" key="8">
    <source>
        <dbReference type="ARBA" id="ARBA00022889"/>
    </source>
</evidence>
<dbReference type="PROSITE" id="PS50268">
    <property type="entry name" value="CADHERIN_2"/>
    <property type="match status" value="4"/>
</dbReference>
<evidence type="ECO:0000256" key="6">
    <source>
        <dbReference type="ARBA" id="ARBA00022737"/>
    </source>
</evidence>
<evidence type="ECO:0000256" key="11">
    <source>
        <dbReference type="ARBA" id="ARBA00023180"/>
    </source>
</evidence>
<dbReference type="SMART" id="SM00112">
    <property type="entry name" value="CA"/>
    <property type="match status" value="4"/>
</dbReference>
<proteinExistence type="predicted"/>
<dbReference type="GO" id="GO:0016477">
    <property type="term" value="P:cell migration"/>
    <property type="evidence" value="ECO:0007669"/>
    <property type="project" value="TreeGrafter"/>
</dbReference>
<evidence type="ECO:0000313" key="16">
    <source>
        <dbReference type="Ensembl" id="ENSCCRP00015073068.1"/>
    </source>
</evidence>
<evidence type="ECO:0000256" key="14">
    <source>
        <dbReference type="SAM" id="SignalP"/>
    </source>
</evidence>
<keyword evidence="8" id="KW-0130">Cell adhesion</keyword>
<keyword evidence="9" id="KW-1133">Transmembrane helix</keyword>
<dbReference type="GO" id="GO:0034332">
    <property type="term" value="P:adherens junction organization"/>
    <property type="evidence" value="ECO:0007669"/>
    <property type="project" value="TreeGrafter"/>
</dbReference>
<feature type="domain" description="Cadherin" evidence="15">
    <location>
        <begin position="80"/>
        <end position="160"/>
    </location>
</feature>
<evidence type="ECO:0000256" key="2">
    <source>
        <dbReference type="ARBA" id="ARBA00022475"/>
    </source>
</evidence>
<dbReference type="CDD" id="cd11304">
    <property type="entry name" value="Cadherin_repeat"/>
    <property type="match status" value="4"/>
</dbReference>
<dbReference type="GO" id="GO:0007156">
    <property type="term" value="P:homophilic cell adhesion via plasma membrane adhesion molecules"/>
    <property type="evidence" value="ECO:0007669"/>
    <property type="project" value="InterPro"/>
</dbReference>
<dbReference type="FunFam" id="2.60.40.60:FF:000017">
    <property type="entry name" value="Cadherin 24"/>
    <property type="match status" value="1"/>
</dbReference>
<dbReference type="GO" id="GO:0008013">
    <property type="term" value="F:beta-catenin binding"/>
    <property type="evidence" value="ECO:0007669"/>
    <property type="project" value="TreeGrafter"/>
</dbReference>
<dbReference type="SUPFAM" id="SSF49313">
    <property type="entry name" value="Cadherin-like"/>
    <property type="match status" value="5"/>
</dbReference>
<evidence type="ECO:0000256" key="7">
    <source>
        <dbReference type="ARBA" id="ARBA00022837"/>
    </source>
</evidence>
<dbReference type="GO" id="GO:0044331">
    <property type="term" value="P:cell-cell adhesion mediated by cadherin"/>
    <property type="evidence" value="ECO:0007669"/>
    <property type="project" value="TreeGrafter"/>
</dbReference>
<feature type="domain" description="Cadherin" evidence="15">
    <location>
        <begin position="385"/>
        <end position="489"/>
    </location>
</feature>
<dbReference type="GO" id="GO:0005509">
    <property type="term" value="F:calcium ion binding"/>
    <property type="evidence" value="ECO:0007669"/>
    <property type="project" value="UniProtKB-UniRule"/>
</dbReference>
<dbReference type="GO" id="GO:0016339">
    <property type="term" value="P:calcium-dependent cell-cell adhesion via plasma membrane cell adhesion molecules"/>
    <property type="evidence" value="ECO:0007669"/>
    <property type="project" value="TreeGrafter"/>
</dbReference>
<dbReference type="Pfam" id="PF00028">
    <property type="entry name" value="Cadherin"/>
    <property type="match status" value="4"/>
</dbReference>
<name>A0A8C1X0U1_CYPCA</name>
<keyword evidence="2" id="KW-1003">Cell membrane</keyword>
<dbReference type="GO" id="GO:0045296">
    <property type="term" value="F:cadherin binding"/>
    <property type="evidence" value="ECO:0007669"/>
    <property type="project" value="TreeGrafter"/>
</dbReference>
<dbReference type="AlphaFoldDB" id="A0A8C1X0U1"/>
<dbReference type="PANTHER" id="PTHR24027">
    <property type="entry name" value="CADHERIN-23"/>
    <property type="match status" value="1"/>
</dbReference>
<evidence type="ECO:0000256" key="13">
    <source>
        <dbReference type="SAM" id="MobiDB-lite"/>
    </source>
</evidence>
<keyword evidence="5 14" id="KW-0732">Signal</keyword>
<evidence type="ECO:0000313" key="17">
    <source>
        <dbReference type="Proteomes" id="UP000694700"/>
    </source>
</evidence>
<dbReference type="Gene3D" id="2.60.40.60">
    <property type="entry name" value="Cadherins"/>
    <property type="match status" value="5"/>
</dbReference>